<keyword evidence="3" id="KW-1185">Reference proteome</keyword>
<feature type="transmembrane region" description="Helical" evidence="1">
    <location>
        <begin position="108"/>
        <end position="129"/>
    </location>
</feature>
<keyword evidence="1" id="KW-0472">Membrane</keyword>
<dbReference type="RefSeq" id="WP_072988994.1">
    <property type="nucleotide sequence ID" value="NZ_FQZB01000012.1"/>
</dbReference>
<dbReference type="OrthoDB" id="9944385at2"/>
<organism evidence="2 3">
    <name type="scientific">Clostridium cavendishii DSM 21758</name>
    <dbReference type="NCBI Taxonomy" id="1121302"/>
    <lineage>
        <taxon>Bacteria</taxon>
        <taxon>Bacillati</taxon>
        <taxon>Bacillota</taxon>
        <taxon>Clostridia</taxon>
        <taxon>Eubacteriales</taxon>
        <taxon>Clostridiaceae</taxon>
        <taxon>Clostridium</taxon>
    </lineage>
</organism>
<dbReference type="AlphaFoldDB" id="A0A1M6N9T8"/>
<name>A0A1M6N9T8_9CLOT</name>
<dbReference type="EMBL" id="FQZB01000012">
    <property type="protein sequence ID" value="SHJ92488.1"/>
    <property type="molecule type" value="Genomic_DNA"/>
</dbReference>
<keyword evidence="1" id="KW-1133">Transmembrane helix</keyword>
<evidence type="ECO:0000313" key="3">
    <source>
        <dbReference type="Proteomes" id="UP000184310"/>
    </source>
</evidence>
<evidence type="ECO:0000256" key="1">
    <source>
        <dbReference type="SAM" id="Phobius"/>
    </source>
</evidence>
<protein>
    <submittedName>
        <fullName evidence="2">Uncharacterized protein</fullName>
    </submittedName>
</protein>
<reference evidence="2 3" key="1">
    <citation type="submission" date="2016-11" db="EMBL/GenBank/DDBJ databases">
        <authorList>
            <person name="Jaros S."/>
            <person name="Januszkiewicz K."/>
            <person name="Wedrychowicz H."/>
        </authorList>
    </citation>
    <scope>NUCLEOTIDE SEQUENCE [LARGE SCALE GENOMIC DNA]</scope>
    <source>
        <strain evidence="2 3">DSM 21758</strain>
    </source>
</reference>
<accession>A0A1M6N9T8</accession>
<sequence>MKKSTAAFIGGLIGGFIKLLIDQVTFGAHTSNVDTVGTFSGFLFGRGTDVLTWIVYIIGVGVISLIISLLVSTEFIKNYFYSGLIIGVTWWGVMNIIFSISGITTPTWSMGIGSFIINLISHLVLGIVLTQTISTLHKMEVS</sequence>
<proteinExistence type="predicted"/>
<dbReference type="STRING" id="1121302.SAMN02745163_02838"/>
<evidence type="ECO:0000313" key="2">
    <source>
        <dbReference type="EMBL" id="SHJ92488.1"/>
    </source>
</evidence>
<dbReference type="Proteomes" id="UP000184310">
    <property type="component" value="Unassembled WGS sequence"/>
</dbReference>
<feature type="transmembrane region" description="Helical" evidence="1">
    <location>
        <begin position="79"/>
        <end position="102"/>
    </location>
</feature>
<keyword evidence="1" id="KW-0812">Transmembrane</keyword>
<feature type="transmembrane region" description="Helical" evidence="1">
    <location>
        <begin position="51"/>
        <end position="72"/>
    </location>
</feature>
<gene>
    <name evidence="2" type="ORF">SAMN02745163_02838</name>
</gene>